<evidence type="ECO:0000313" key="4">
    <source>
        <dbReference type="EMBL" id="AFZ67256.1"/>
    </source>
</evidence>
<keyword evidence="5" id="KW-1185">Reference proteome</keyword>
<feature type="transmembrane region" description="Helical" evidence="3">
    <location>
        <begin position="168"/>
        <end position="190"/>
    </location>
</feature>
<keyword evidence="3" id="KW-1133">Transmembrane helix</keyword>
<dbReference type="Proteomes" id="UP000010467">
    <property type="component" value="Chromosome"/>
</dbReference>
<evidence type="ECO:0000256" key="1">
    <source>
        <dbReference type="ARBA" id="ARBA00010692"/>
    </source>
</evidence>
<dbReference type="HOGENOM" id="CLU_077931_2_0_0"/>
<dbReference type="InterPro" id="IPR003784">
    <property type="entry name" value="BioY"/>
</dbReference>
<dbReference type="Pfam" id="PF02632">
    <property type="entry name" value="BioY"/>
    <property type="match status" value="1"/>
</dbReference>
<keyword evidence="2" id="KW-0813">Transport</keyword>
<comment type="subcellular location">
    <subcellularLocation>
        <location evidence="2">Cell membrane</location>
        <topology evidence="2">Multi-pass membrane protein</topology>
    </subcellularLocation>
</comment>
<dbReference type="PANTHER" id="PTHR34295:SF1">
    <property type="entry name" value="BIOTIN TRANSPORTER BIOY"/>
    <property type="match status" value="1"/>
</dbReference>
<dbReference type="PIRSF" id="PIRSF016661">
    <property type="entry name" value="BioY"/>
    <property type="match status" value="1"/>
</dbReference>
<name>L0A092_DEIPD</name>
<dbReference type="OrthoDB" id="9803495at2"/>
<feature type="transmembrane region" description="Helical" evidence="3">
    <location>
        <begin position="45"/>
        <end position="63"/>
    </location>
</feature>
<feature type="transmembrane region" description="Helical" evidence="3">
    <location>
        <begin position="100"/>
        <end position="118"/>
    </location>
</feature>
<dbReference type="GO" id="GO:0005886">
    <property type="term" value="C:plasma membrane"/>
    <property type="evidence" value="ECO:0007669"/>
    <property type="project" value="UniProtKB-SubCell"/>
</dbReference>
<keyword evidence="3" id="KW-0812">Transmembrane</keyword>
<evidence type="ECO:0000256" key="3">
    <source>
        <dbReference type="SAM" id="Phobius"/>
    </source>
</evidence>
<evidence type="ECO:0000256" key="2">
    <source>
        <dbReference type="PIRNR" id="PIRNR016661"/>
    </source>
</evidence>
<sequence>MNKTLTYPTLAQALSPEASLARDTLLVLGGAALIALCARIEVPLWPVPVTLQTLAVLLAGAALGSRRGLLAVLAYLGAGALGLPVLAGGAAGLTKLLGPTGGYLLGFAVAAYTVGWLVERFALDRRVLGAAGAMLLGNVVIYALGLMWLGRVTGLSGQALLNAGLTPFLLGDALKLLLAALLLPGVWRWLRR</sequence>
<feature type="transmembrane region" description="Helical" evidence="3">
    <location>
        <begin position="127"/>
        <end position="148"/>
    </location>
</feature>
<gene>
    <name evidence="4" type="ordered locus">Deipe_1737</name>
</gene>
<evidence type="ECO:0000313" key="5">
    <source>
        <dbReference type="Proteomes" id="UP000010467"/>
    </source>
</evidence>
<keyword evidence="2 3" id="KW-0472">Membrane</keyword>
<dbReference type="eggNOG" id="COG1268">
    <property type="taxonomic scope" value="Bacteria"/>
</dbReference>
<dbReference type="Gene3D" id="1.10.1760.20">
    <property type="match status" value="1"/>
</dbReference>
<comment type="similarity">
    <text evidence="1 2">Belongs to the BioY family.</text>
</comment>
<proteinExistence type="inferred from homology"/>
<protein>
    <recommendedName>
        <fullName evidence="2">Biotin transporter</fullName>
    </recommendedName>
</protein>
<reference evidence="5" key="1">
    <citation type="submission" date="2012-03" db="EMBL/GenBank/DDBJ databases">
        <title>Complete sequence of chromosome of Deinococcus peraridilitoris DSM 19664.</title>
        <authorList>
            <person name="Lucas S."/>
            <person name="Copeland A."/>
            <person name="Lapidus A."/>
            <person name="Glavina del Rio T."/>
            <person name="Dalin E."/>
            <person name="Tice H."/>
            <person name="Bruce D."/>
            <person name="Goodwin L."/>
            <person name="Pitluck S."/>
            <person name="Peters L."/>
            <person name="Mikhailova N."/>
            <person name="Lu M."/>
            <person name="Kyrpides N."/>
            <person name="Mavromatis K."/>
            <person name="Ivanova N."/>
            <person name="Brettin T."/>
            <person name="Detter J.C."/>
            <person name="Han C."/>
            <person name="Larimer F."/>
            <person name="Land M."/>
            <person name="Hauser L."/>
            <person name="Markowitz V."/>
            <person name="Cheng J.-F."/>
            <person name="Hugenholtz P."/>
            <person name="Woyke T."/>
            <person name="Wu D."/>
            <person name="Pukall R."/>
            <person name="Steenblock K."/>
            <person name="Brambilla E."/>
            <person name="Klenk H.-P."/>
            <person name="Eisen J.A."/>
        </authorList>
    </citation>
    <scope>NUCLEOTIDE SEQUENCE [LARGE SCALE GENOMIC DNA]</scope>
    <source>
        <strain evidence="5">DSM 19664 / LMG 22246 / CIP 109416 / KR-200</strain>
    </source>
</reference>
<dbReference type="KEGG" id="dpd:Deipe_1737"/>
<dbReference type="GO" id="GO:0015225">
    <property type="term" value="F:biotin transmembrane transporter activity"/>
    <property type="evidence" value="ECO:0007669"/>
    <property type="project" value="UniProtKB-UniRule"/>
</dbReference>
<accession>L0A092</accession>
<dbReference type="AlphaFoldDB" id="L0A092"/>
<dbReference type="PATRIC" id="fig|937777.3.peg.1739"/>
<organism evidence="4 5">
    <name type="scientific">Deinococcus peraridilitoris (strain DSM 19664 / LMG 22246 / CIP 109416 / KR-200)</name>
    <dbReference type="NCBI Taxonomy" id="937777"/>
    <lineage>
        <taxon>Bacteria</taxon>
        <taxon>Thermotogati</taxon>
        <taxon>Deinococcota</taxon>
        <taxon>Deinococci</taxon>
        <taxon>Deinococcales</taxon>
        <taxon>Deinococcaceae</taxon>
        <taxon>Deinococcus</taxon>
    </lineage>
</organism>
<dbReference type="PANTHER" id="PTHR34295">
    <property type="entry name" value="BIOTIN TRANSPORTER BIOY"/>
    <property type="match status" value="1"/>
</dbReference>
<keyword evidence="2" id="KW-1003">Cell membrane</keyword>
<feature type="transmembrane region" description="Helical" evidence="3">
    <location>
        <begin position="70"/>
        <end position="94"/>
    </location>
</feature>
<dbReference type="RefSeq" id="WP_015235561.1">
    <property type="nucleotide sequence ID" value="NC_019793.1"/>
</dbReference>
<dbReference type="STRING" id="937777.Deipe_1737"/>
<dbReference type="EMBL" id="CP003382">
    <property type="protein sequence ID" value="AFZ67256.1"/>
    <property type="molecule type" value="Genomic_DNA"/>
</dbReference>